<reference evidence="1 2" key="1">
    <citation type="submission" date="2015-10" db="EMBL/GenBank/DDBJ databases">
        <title>Genome analyses suggest a sexual origin of heterokaryosis in a supposedly ancient asexual fungus.</title>
        <authorList>
            <person name="Ropars J."/>
            <person name="Sedzielewska K."/>
            <person name="Noel J."/>
            <person name="Charron P."/>
            <person name="Farinelli L."/>
            <person name="Marton T."/>
            <person name="Kruger M."/>
            <person name="Pelin A."/>
            <person name="Brachmann A."/>
            <person name="Corradi N."/>
        </authorList>
    </citation>
    <scope>NUCLEOTIDE SEQUENCE [LARGE SCALE GENOMIC DNA]</scope>
    <source>
        <strain evidence="1 2">A4</strain>
    </source>
</reference>
<gene>
    <name evidence="1" type="ORF">RhiirA4_488864</name>
</gene>
<sequence>MGFDKPDICKKLLEEVLFCPYFVNLELVRIFVFGIARSENNQWGYIRIKFRQSFGSFSIYNRFR</sequence>
<keyword evidence="2" id="KW-1185">Reference proteome</keyword>
<comment type="caution">
    <text evidence="1">The sequence shown here is derived from an EMBL/GenBank/DDBJ whole genome shotgun (WGS) entry which is preliminary data.</text>
</comment>
<evidence type="ECO:0000313" key="2">
    <source>
        <dbReference type="Proteomes" id="UP000234323"/>
    </source>
</evidence>
<name>A0A2I1HU75_9GLOM</name>
<dbReference type="AlphaFoldDB" id="A0A2I1HU75"/>
<proteinExistence type="predicted"/>
<organism evidence="1 2">
    <name type="scientific">Rhizophagus irregularis</name>
    <dbReference type="NCBI Taxonomy" id="588596"/>
    <lineage>
        <taxon>Eukaryota</taxon>
        <taxon>Fungi</taxon>
        <taxon>Fungi incertae sedis</taxon>
        <taxon>Mucoromycota</taxon>
        <taxon>Glomeromycotina</taxon>
        <taxon>Glomeromycetes</taxon>
        <taxon>Glomerales</taxon>
        <taxon>Glomeraceae</taxon>
        <taxon>Rhizophagus</taxon>
    </lineage>
</organism>
<dbReference type="EMBL" id="LLXI01007089">
    <property type="protein sequence ID" value="PKY62422.1"/>
    <property type="molecule type" value="Genomic_DNA"/>
</dbReference>
<evidence type="ECO:0000313" key="1">
    <source>
        <dbReference type="EMBL" id="PKY62422.1"/>
    </source>
</evidence>
<dbReference type="Proteomes" id="UP000234323">
    <property type="component" value="Unassembled WGS sequence"/>
</dbReference>
<accession>A0A2I1HU75</accession>
<protein>
    <submittedName>
        <fullName evidence="1">Uncharacterized protein</fullName>
    </submittedName>
</protein>